<keyword evidence="3" id="KW-1185">Reference proteome</keyword>
<feature type="domain" description="YqcC-like" evidence="1">
    <location>
        <begin position="6"/>
        <end position="97"/>
    </location>
</feature>
<dbReference type="SUPFAM" id="SSF158452">
    <property type="entry name" value="YqcC-like"/>
    <property type="match status" value="1"/>
</dbReference>
<name>A0A2P6M5D0_9GAMM</name>
<dbReference type="InterPro" id="IPR036814">
    <property type="entry name" value="YqcC-like_sf"/>
</dbReference>
<dbReference type="Pfam" id="PF04287">
    <property type="entry name" value="DUF446"/>
    <property type="match status" value="1"/>
</dbReference>
<reference evidence="2 3" key="1">
    <citation type="submission" date="2018-03" db="EMBL/GenBank/DDBJ databases">
        <title>Arenimonas caeni sp. nov., isolated from activated sludge.</title>
        <authorList>
            <person name="Liu H."/>
        </authorList>
    </citation>
    <scope>NUCLEOTIDE SEQUENCE [LARGE SCALE GENOMIC DNA]</scope>
    <source>
        <strain evidence="3">z29</strain>
    </source>
</reference>
<dbReference type="EMBL" id="PVLF01000044">
    <property type="protein sequence ID" value="PRH81212.1"/>
    <property type="molecule type" value="Genomic_DNA"/>
</dbReference>
<dbReference type="OrthoDB" id="8794567at2"/>
<dbReference type="Proteomes" id="UP000241736">
    <property type="component" value="Unassembled WGS sequence"/>
</dbReference>
<sequence length="112" mass="11775">MQQQSLTELLDNIEAELRRLRYLVGEPTLPAGVSSAFGYGQVSFEQWLGHVFLPNARAAVASNELPGSSHVAGAAVRNLDGADEADTLLGLLAAFDAKINRLGATQGPSRGA</sequence>
<comment type="caution">
    <text evidence="2">The sequence shown here is derived from an EMBL/GenBank/DDBJ whole genome shotgun (WGS) entry which is preliminary data.</text>
</comment>
<organism evidence="2 3">
    <name type="scientific">Arenimonas caeni</name>
    <dbReference type="NCBI Taxonomy" id="2058085"/>
    <lineage>
        <taxon>Bacteria</taxon>
        <taxon>Pseudomonadati</taxon>
        <taxon>Pseudomonadota</taxon>
        <taxon>Gammaproteobacteria</taxon>
        <taxon>Lysobacterales</taxon>
        <taxon>Lysobacteraceae</taxon>
        <taxon>Arenimonas</taxon>
    </lineage>
</organism>
<evidence type="ECO:0000259" key="1">
    <source>
        <dbReference type="Pfam" id="PF04287"/>
    </source>
</evidence>
<gene>
    <name evidence="2" type="ORF">C6N40_13835</name>
</gene>
<evidence type="ECO:0000313" key="3">
    <source>
        <dbReference type="Proteomes" id="UP000241736"/>
    </source>
</evidence>
<dbReference type="Gene3D" id="1.20.1440.40">
    <property type="entry name" value="YqcC-like"/>
    <property type="match status" value="1"/>
</dbReference>
<protein>
    <recommendedName>
        <fullName evidence="1">YqcC-like domain-containing protein</fullName>
    </recommendedName>
</protein>
<dbReference type="InterPro" id="IPR023376">
    <property type="entry name" value="YqcC-like_dom"/>
</dbReference>
<proteinExistence type="predicted"/>
<accession>A0A2P6M5D0</accession>
<dbReference type="AlphaFoldDB" id="A0A2P6M5D0"/>
<evidence type="ECO:0000313" key="2">
    <source>
        <dbReference type="EMBL" id="PRH81212.1"/>
    </source>
</evidence>